<protein>
    <submittedName>
        <fullName evidence="3">Uncharacterized protein</fullName>
    </submittedName>
</protein>
<evidence type="ECO:0000259" key="1">
    <source>
        <dbReference type="Pfam" id="PF03235"/>
    </source>
</evidence>
<dbReference type="Pfam" id="PF25202">
    <property type="entry name" value="DUF7834"/>
    <property type="match status" value="1"/>
</dbReference>
<gene>
    <name evidence="3" type="ORF">DSCOOX_03180</name>
</gene>
<sequence length="490" mass="57811">MIKVKEMEIKEKNKIVAGTTLFKSIFAFEGGYSIKIPDYQRPYVWNAEKVDTLINDLQYHVEHNSGQIYYMGSILFFCQNGGYEIIDGQQRLTSLLILDKIANNGQSILAKHTDKVQFFFNSPISKKNIVEVKNFVNYYKTDWLQNNWNIVVTDLAFSVIVTNRQDDAFSFFETQNNRGVKLGAADYLKSFHLCELREEEGKQVAFAKQWDTNNTNQFLNYLFNKVIWRGRSWKGSNVWYESQDDVLLEFQRKTRTPEIKNQVQIFPTVKNKIAHAIRYDEYDGILLDTSPIALKSHAINYPFSLRQPIEKGIGFFLYSERYAAMYHFLFNTEHSKNSELFKFKEFYKAVYSHSGMSEYLKSLYRLCMVLYYDKFESKDIDKFAKYLDYYIGVYRVELSSIYDKTAIRILRDKKQNLLDIISQAFIPEQVFDFIIENTNDTVFRDETIPLLNENGQLINAVRSNYKRALLKYYEKEDQTSLKALKEWIKL</sequence>
<evidence type="ECO:0000313" key="3">
    <source>
        <dbReference type="EMBL" id="BBO87138.1"/>
    </source>
</evidence>
<accession>A0A5K8A402</accession>
<dbReference type="PANTHER" id="PTHR35149:SF2">
    <property type="entry name" value="DUF262 DOMAIN-CONTAINING PROTEIN"/>
    <property type="match status" value="1"/>
</dbReference>
<feature type="domain" description="DUF7834" evidence="2">
    <location>
        <begin position="203"/>
        <end position="441"/>
    </location>
</feature>
<keyword evidence="4" id="KW-1185">Reference proteome</keyword>
<dbReference type="Proteomes" id="UP000422108">
    <property type="component" value="Chromosome"/>
</dbReference>
<organism evidence="3 4">
    <name type="scientific">Desulfosarcina ovata subsp. ovata</name>
    <dbReference type="NCBI Taxonomy" id="2752305"/>
    <lineage>
        <taxon>Bacteria</taxon>
        <taxon>Pseudomonadati</taxon>
        <taxon>Thermodesulfobacteriota</taxon>
        <taxon>Desulfobacteria</taxon>
        <taxon>Desulfobacterales</taxon>
        <taxon>Desulfosarcinaceae</taxon>
        <taxon>Desulfosarcina</taxon>
    </lineage>
</organism>
<dbReference type="InterPro" id="IPR004919">
    <property type="entry name" value="GmrSD_N"/>
</dbReference>
<name>A0A5K8A402_9BACT</name>
<evidence type="ECO:0000259" key="2">
    <source>
        <dbReference type="Pfam" id="PF25202"/>
    </source>
</evidence>
<reference evidence="3 4" key="1">
    <citation type="submission" date="2019-11" db="EMBL/GenBank/DDBJ databases">
        <title>Comparative genomics of hydrocarbon-degrading Desulfosarcina strains.</title>
        <authorList>
            <person name="Watanabe M."/>
            <person name="Kojima H."/>
            <person name="Fukui M."/>
        </authorList>
    </citation>
    <scope>NUCLEOTIDE SEQUENCE [LARGE SCALE GENOMIC DNA]</scope>
    <source>
        <strain evidence="4">oXyS1</strain>
    </source>
</reference>
<dbReference type="PANTHER" id="PTHR35149">
    <property type="entry name" value="SLL5132 PROTEIN"/>
    <property type="match status" value="1"/>
</dbReference>
<dbReference type="InterPro" id="IPR057156">
    <property type="entry name" value="DUF7834"/>
</dbReference>
<dbReference type="Pfam" id="PF03235">
    <property type="entry name" value="GmrSD_N"/>
    <property type="match status" value="1"/>
</dbReference>
<dbReference type="AlphaFoldDB" id="A0A5K8A402"/>
<evidence type="ECO:0000313" key="4">
    <source>
        <dbReference type="Proteomes" id="UP000422108"/>
    </source>
</evidence>
<dbReference type="EMBL" id="AP021879">
    <property type="protein sequence ID" value="BBO87138.1"/>
    <property type="molecule type" value="Genomic_DNA"/>
</dbReference>
<feature type="domain" description="GmrSD restriction endonucleases N-terminal" evidence="1">
    <location>
        <begin position="32"/>
        <end position="192"/>
    </location>
</feature>
<proteinExistence type="predicted"/>